<dbReference type="PANTHER" id="PTHR11236:SF50">
    <property type="entry name" value="AMINODEOXYCHORISMATE SYNTHASE COMPONENT 1"/>
    <property type="match status" value="1"/>
</dbReference>
<dbReference type="RefSeq" id="WP_171834725.1">
    <property type="nucleotide sequence ID" value="NZ_CP053708.1"/>
</dbReference>
<feature type="domain" description="Anthranilate synthase component I N-terminal" evidence="3">
    <location>
        <begin position="23"/>
        <end position="148"/>
    </location>
</feature>
<dbReference type="EMBL" id="CP053708">
    <property type="protein sequence ID" value="QKE89738.1"/>
    <property type="molecule type" value="Genomic_DNA"/>
</dbReference>
<dbReference type="GO" id="GO:0046820">
    <property type="term" value="F:4-amino-4-deoxychorismate synthase activity"/>
    <property type="evidence" value="ECO:0007669"/>
    <property type="project" value="TreeGrafter"/>
</dbReference>
<dbReference type="SUPFAM" id="SSF56322">
    <property type="entry name" value="ADC synthase"/>
    <property type="match status" value="1"/>
</dbReference>
<evidence type="ECO:0000313" key="5">
    <source>
        <dbReference type="Proteomes" id="UP000500767"/>
    </source>
</evidence>
<dbReference type="AlphaFoldDB" id="A0A6M8HN01"/>
<accession>A0A6M8HN01</accession>
<sequence>MPSSGATSPPPDAVGRVVRALSWREPEQAFEHVRDDPHLVWLDSTGPVGPRSRYSYLCVDPFEIVRTGPGEDPFSLLADALARWPEPAGDAGPMPFMGGAVGLLGYGAAHHLERLPRRHADDPDVPEFWFGLFDLVLAFDRAESRCWLISTGRPERDRDSRSNRARARADWLENRLAKVLPVRCTPQPELVWTPDLSAEAYAAMVERGLDYIRAGDIFQANLTMRHVAVRPPQLDAGSVHLALRRINPAPFGAYLAWAPGCALCSTSPERFIRLEADGRVETRPIKGTRPRPSDPGRNPEQDRQEAALLMSSSKDRAENLMIVDLMRNDIGRVAEFGSVTVPLLCELETFATVHHLVSSITAKLRPDADAVSLLRATFPGGSVTGAPKIRAMEIIDELEASARGPYCGCIVWIGFDGAMDSSIVIRTLVLTGRQVVAQAGGGIVADSVAAQEHDEMLTKVAPLLSVFSRTGRPT</sequence>
<dbReference type="InterPro" id="IPR005801">
    <property type="entry name" value="ADC_synthase"/>
</dbReference>
<dbReference type="InterPro" id="IPR015890">
    <property type="entry name" value="Chorismate_C"/>
</dbReference>
<dbReference type="Proteomes" id="UP000500767">
    <property type="component" value="Chromosome"/>
</dbReference>
<evidence type="ECO:0000259" key="2">
    <source>
        <dbReference type="Pfam" id="PF00425"/>
    </source>
</evidence>
<name>A0A6M8HN01_9PROT</name>
<dbReference type="KEGG" id="lck:HN018_06520"/>
<evidence type="ECO:0000313" key="4">
    <source>
        <dbReference type="EMBL" id="QKE89738.1"/>
    </source>
</evidence>
<dbReference type="Gene3D" id="3.60.120.10">
    <property type="entry name" value="Anthranilate synthase"/>
    <property type="match status" value="1"/>
</dbReference>
<feature type="region of interest" description="Disordered" evidence="1">
    <location>
        <begin position="281"/>
        <end position="304"/>
    </location>
</feature>
<dbReference type="PRINTS" id="PR00095">
    <property type="entry name" value="ANTSNTHASEI"/>
</dbReference>
<dbReference type="GO" id="GO:0000162">
    <property type="term" value="P:L-tryptophan biosynthetic process"/>
    <property type="evidence" value="ECO:0007669"/>
    <property type="project" value="TreeGrafter"/>
</dbReference>
<dbReference type="Pfam" id="PF04715">
    <property type="entry name" value="Anth_synt_I_N"/>
    <property type="match status" value="1"/>
</dbReference>
<gene>
    <name evidence="4" type="ORF">HN018_06520</name>
</gene>
<dbReference type="Pfam" id="PF00425">
    <property type="entry name" value="Chorismate_bind"/>
    <property type="match status" value="1"/>
</dbReference>
<dbReference type="InterPro" id="IPR006805">
    <property type="entry name" value="Anth_synth_I_N"/>
</dbReference>
<feature type="compositionally biased region" description="Basic and acidic residues" evidence="1">
    <location>
        <begin position="291"/>
        <end position="304"/>
    </location>
</feature>
<dbReference type="InterPro" id="IPR019999">
    <property type="entry name" value="Anth_synth_I-like"/>
</dbReference>
<reference evidence="4 5" key="1">
    <citation type="journal article" date="2014" name="World J. Microbiol. Biotechnol.">
        <title>Biodiversity and physiological characteristics of Antarctic and Arctic lichens-associated bacteria.</title>
        <authorList>
            <person name="Lee Y.M."/>
            <person name="Kim E.H."/>
            <person name="Lee H.K."/>
            <person name="Hong S.G."/>
        </authorList>
    </citation>
    <scope>NUCLEOTIDE SEQUENCE [LARGE SCALE GENOMIC DNA]</scope>
    <source>
        <strain evidence="4 5">PAMC 26569</strain>
    </source>
</reference>
<keyword evidence="5" id="KW-1185">Reference proteome</keyword>
<evidence type="ECO:0000259" key="3">
    <source>
        <dbReference type="Pfam" id="PF04715"/>
    </source>
</evidence>
<proteinExistence type="predicted"/>
<protein>
    <submittedName>
        <fullName evidence="4">Anthranilate synthase component I family protein</fullName>
    </submittedName>
</protein>
<evidence type="ECO:0000256" key="1">
    <source>
        <dbReference type="SAM" id="MobiDB-lite"/>
    </source>
</evidence>
<dbReference type="PANTHER" id="PTHR11236">
    <property type="entry name" value="AMINOBENZOATE/ANTHRANILATE SYNTHASE"/>
    <property type="match status" value="1"/>
</dbReference>
<organism evidence="4 5">
    <name type="scientific">Lichenicola cladoniae</name>
    <dbReference type="NCBI Taxonomy" id="1484109"/>
    <lineage>
        <taxon>Bacteria</taxon>
        <taxon>Pseudomonadati</taxon>
        <taxon>Pseudomonadota</taxon>
        <taxon>Alphaproteobacteria</taxon>
        <taxon>Acetobacterales</taxon>
        <taxon>Acetobacteraceae</taxon>
        <taxon>Lichenicola</taxon>
    </lineage>
</organism>
<feature type="domain" description="Chorismate-utilising enzyme C-terminal" evidence="2">
    <location>
        <begin position="198"/>
        <end position="459"/>
    </location>
</feature>